<dbReference type="OrthoDB" id="201153at2759"/>
<comment type="similarity">
    <text evidence="1">Belongs to the protein kinase superfamily. ADCK protein kinase family.</text>
</comment>
<dbReference type="Pfam" id="PF03109">
    <property type="entry name" value="ABC1"/>
    <property type="match status" value="1"/>
</dbReference>
<evidence type="ECO:0000259" key="6">
    <source>
        <dbReference type="Pfam" id="PF03109"/>
    </source>
</evidence>
<dbReference type="GeneID" id="91086356"/>
<evidence type="ECO:0000313" key="7">
    <source>
        <dbReference type="EMBL" id="WVN86969.1"/>
    </source>
</evidence>
<evidence type="ECO:0000313" key="8">
    <source>
        <dbReference type="Proteomes" id="UP000094043"/>
    </source>
</evidence>
<dbReference type="GO" id="GO:0005524">
    <property type="term" value="F:ATP binding"/>
    <property type="evidence" value="ECO:0007669"/>
    <property type="project" value="UniProtKB-KW"/>
</dbReference>
<dbReference type="RefSeq" id="XP_066067669.1">
    <property type="nucleotide sequence ID" value="XM_066211572.1"/>
</dbReference>
<reference evidence="7" key="1">
    <citation type="submission" date="2016-06" db="EMBL/GenBank/DDBJ databases">
        <authorList>
            <person name="Cuomo C."/>
            <person name="Litvintseva A."/>
            <person name="Heitman J."/>
            <person name="Chen Y."/>
            <person name="Sun S."/>
            <person name="Springer D."/>
            <person name="Dromer F."/>
            <person name="Young S."/>
            <person name="Zeng Q."/>
            <person name="Chapman S."/>
            <person name="Gujja S."/>
            <person name="Saif S."/>
            <person name="Birren B."/>
        </authorList>
    </citation>
    <scope>NUCLEOTIDE SEQUENCE</scope>
    <source>
        <strain evidence="7">CBS 7841</strain>
    </source>
</reference>
<dbReference type="EMBL" id="CP143785">
    <property type="protein sequence ID" value="WVN86969.1"/>
    <property type="molecule type" value="Genomic_DNA"/>
</dbReference>
<reference evidence="7" key="3">
    <citation type="submission" date="2024-01" db="EMBL/GenBank/DDBJ databases">
        <authorList>
            <person name="Coelho M.A."/>
            <person name="David-Palma M."/>
            <person name="Shea T."/>
            <person name="Sun S."/>
            <person name="Cuomo C.A."/>
            <person name="Heitman J."/>
        </authorList>
    </citation>
    <scope>NUCLEOTIDE SEQUENCE</scope>
    <source>
        <strain evidence="7">CBS 7841</strain>
    </source>
</reference>
<dbReference type="SUPFAM" id="SSF56112">
    <property type="entry name" value="Protein kinase-like (PK-like)"/>
    <property type="match status" value="1"/>
</dbReference>
<protein>
    <recommendedName>
        <fullName evidence="6">ABC1 atypical kinase-like domain-containing protein</fullName>
    </recommendedName>
</protein>
<dbReference type="GO" id="GO:0006744">
    <property type="term" value="P:ubiquinone biosynthetic process"/>
    <property type="evidence" value="ECO:0007669"/>
    <property type="project" value="TreeGrafter"/>
</dbReference>
<reference evidence="7" key="2">
    <citation type="journal article" date="2022" name="Elife">
        <title>Obligate sexual reproduction of a homothallic fungus closely related to the Cryptococcus pathogenic species complex.</title>
        <authorList>
            <person name="Passer A.R."/>
            <person name="Clancey S.A."/>
            <person name="Shea T."/>
            <person name="David-Palma M."/>
            <person name="Averette A.F."/>
            <person name="Boekhout T."/>
            <person name="Porcel B.M."/>
            <person name="Nowrousian M."/>
            <person name="Cuomo C.A."/>
            <person name="Sun S."/>
            <person name="Heitman J."/>
            <person name="Coelho M.A."/>
        </authorList>
    </citation>
    <scope>NUCLEOTIDE SEQUENCE</scope>
    <source>
        <strain evidence="7">CBS 7841</strain>
    </source>
</reference>
<gene>
    <name evidence="7" type="ORF">L203_102144</name>
</gene>
<feature type="compositionally biased region" description="Basic and acidic residues" evidence="5">
    <location>
        <begin position="213"/>
        <end position="228"/>
    </location>
</feature>
<dbReference type="KEGG" id="cdep:91086356"/>
<dbReference type="GO" id="GO:0016740">
    <property type="term" value="F:transferase activity"/>
    <property type="evidence" value="ECO:0007669"/>
    <property type="project" value="UniProtKB-KW"/>
</dbReference>
<keyword evidence="8" id="KW-1185">Reference proteome</keyword>
<dbReference type="Proteomes" id="UP000094043">
    <property type="component" value="Chromosome 2"/>
</dbReference>
<dbReference type="InterPro" id="IPR011009">
    <property type="entry name" value="Kinase-like_dom_sf"/>
</dbReference>
<dbReference type="AlphaFoldDB" id="A0A1E3ITF8"/>
<evidence type="ECO:0000256" key="1">
    <source>
        <dbReference type="ARBA" id="ARBA00009670"/>
    </source>
</evidence>
<dbReference type="PANTHER" id="PTHR43851:SF3">
    <property type="entry name" value="COENZYME Q8"/>
    <property type="match status" value="1"/>
</dbReference>
<dbReference type="PANTHER" id="PTHR43851">
    <property type="match status" value="1"/>
</dbReference>
<feature type="domain" description="ABC1 atypical kinase-like" evidence="6">
    <location>
        <begin position="344"/>
        <end position="585"/>
    </location>
</feature>
<keyword evidence="3" id="KW-0547">Nucleotide-binding</keyword>
<name>A0A1E3ITF8_9TREE</name>
<dbReference type="VEuPathDB" id="FungiDB:L203_01399"/>
<evidence type="ECO:0000256" key="4">
    <source>
        <dbReference type="ARBA" id="ARBA00022840"/>
    </source>
</evidence>
<dbReference type="InterPro" id="IPR051409">
    <property type="entry name" value="Atypical_kinase_ADCK"/>
</dbReference>
<dbReference type="InterPro" id="IPR004147">
    <property type="entry name" value="ABC1_dom"/>
</dbReference>
<accession>A0A1E3ITF8</accession>
<sequence length="688" mass="75835">MLSAALRVIARSATIQLEEAATFASCPTTQGGTAEQTKPPYQTQTGLGKPAFLQNQTLFEQLQANDAISSKEANLLDRYIANAPRKLPPPAPDTHPADKGKGVPLPLDLKTAGRGSFVFVEPNSASSTLTLSSNRPSPIDSLINAAPRLLSPPAVDNYSSHKINHGARDSIVQPENPSNRSTSQDLTEPNQFTLAAKRIPSVTIPSPSPPVADESRPEQSLPKKREEATVTTADITPPIAIAQEDEDAPVALRASKVPSSRIGRLFHYGSLAASLSWGAASETIRRSAGGSQSQNSVFMSDTNIRRLVSTLGRMRGAALKLGQFMSIQDNHMLPPEIEKVLHQVQAHANYMPDWQMSKVLSSELGSQWQDLFQSFERTPIASASIGQVHRGTWRDGREVAVKVQFPGVADSIESDLSNLSLLLKTSALLPSGLYLQNTIAVMRRELQDECNYVMEAEAGHRFSKLLKNDPFFIVPQVIDEGSTGKILTTEWMSGKPLSRVRNLNQTTRDLIGTNIIRLCLIELFEFRFMQTDPNWANFLFASSSQPQIQLIDFGASREYTKEFMDKWYRLLKSALENDRTKMKEESLALGYLTGEENELMLNAHLDSMTLVASPFSYDGPYPFAKQTITESIRALIPTMLKHRLTPPPPETYSLNRKLSGAFLMCAKLGANVDCKKLWEEHVGGYKEG</sequence>
<feature type="region of interest" description="Disordered" evidence="5">
    <location>
        <begin position="166"/>
        <end position="230"/>
    </location>
</feature>
<organism evidence="7 8">
    <name type="scientific">Cryptococcus depauperatus CBS 7841</name>
    <dbReference type="NCBI Taxonomy" id="1295531"/>
    <lineage>
        <taxon>Eukaryota</taxon>
        <taxon>Fungi</taxon>
        <taxon>Dikarya</taxon>
        <taxon>Basidiomycota</taxon>
        <taxon>Agaricomycotina</taxon>
        <taxon>Tremellomycetes</taxon>
        <taxon>Tremellales</taxon>
        <taxon>Cryptococcaceae</taxon>
        <taxon>Cryptococcus</taxon>
    </lineage>
</organism>
<keyword evidence="4" id="KW-0067">ATP-binding</keyword>
<evidence type="ECO:0000256" key="5">
    <source>
        <dbReference type="SAM" id="MobiDB-lite"/>
    </source>
</evidence>
<dbReference type="InterPro" id="IPR034646">
    <property type="entry name" value="ADCK3_dom"/>
</dbReference>
<feature type="compositionally biased region" description="Polar residues" evidence="5">
    <location>
        <begin position="173"/>
        <end position="193"/>
    </location>
</feature>
<keyword evidence="2" id="KW-0808">Transferase</keyword>
<feature type="region of interest" description="Disordered" evidence="5">
    <location>
        <begin position="83"/>
        <end position="105"/>
    </location>
</feature>
<dbReference type="CDD" id="cd13970">
    <property type="entry name" value="ABC1_ADCK3"/>
    <property type="match status" value="1"/>
</dbReference>
<proteinExistence type="inferred from homology"/>
<evidence type="ECO:0000256" key="2">
    <source>
        <dbReference type="ARBA" id="ARBA00022679"/>
    </source>
</evidence>
<evidence type="ECO:0000256" key="3">
    <source>
        <dbReference type="ARBA" id="ARBA00022741"/>
    </source>
</evidence>